<protein>
    <submittedName>
        <fullName evidence="2">DNA-binding protein, excisionase family</fullName>
    </submittedName>
</protein>
<dbReference type="Proteomes" id="UP000013520">
    <property type="component" value="Chromosome"/>
</dbReference>
<dbReference type="eggNOG" id="COG3311">
    <property type="taxonomic scope" value="Bacteria"/>
</dbReference>
<dbReference type="HOGENOM" id="CLU_140176_10_1_9"/>
<keyword evidence="2" id="KW-0238">DNA-binding</keyword>
<dbReference type="InterPro" id="IPR010093">
    <property type="entry name" value="SinI_DNA-bd"/>
</dbReference>
<dbReference type="SUPFAM" id="SSF46955">
    <property type="entry name" value="Putative DNA-binding domain"/>
    <property type="match status" value="1"/>
</dbReference>
<dbReference type="Pfam" id="PF12728">
    <property type="entry name" value="HTH_17"/>
    <property type="match status" value="1"/>
</dbReference>
<dbReference type="KEGG" id="dgi:Desgi_4375"/>
<dbReference type="InterPro" id="IPR036388">
    <property type="entry name" value="WH-like_DNA-bd_sf"/>
</dbReference>
<dbReference type="STRING" id="767817.Desgi_4375"/>
<dbReference type="EMBL" id="CP003273">
    <property type="protein sequence ID" value="AGL03617.1"/>
    <property type="molecule type" value="Genomic_DNA"/>
</dbReference>
<feature type="domain" description="Helix-turn-helix" evidence="1">
    <location>
        <begin position="33"/>
        <end position="73"/>
    </location>
</feature>
<organism evidence="2 3">
    <name type="scientific">Desulfoscipio gibsoniae DSM 7213</name>
    <dbReference type="NCBI Taxonomy" id="767817"/>
    <lineage>
        <taxon>Bacteria</taxon>
        <taxon>Bacillati</taxon>
        <taxon>Bacillota</taxon>
        <taxon>Clostridia</taxon>
        <taxon>Eubacteriales</taxon>
        <taxon>Desulfallaceae</taxon>
        <taxon>Desulfoscipio</taxon>
    </lineage>
</organism>
<reference evidence="2 3" key="1">
    <citation type="submission" date="2012-01" db="EMBL/GenBank/DDBJ databases">
        <title>Complete sequence of Desulfotomaculum gibsoniae DSM 7213.</title>
        <authorList>
            <consortium name="US DOE Joint Genome Institute"/>
            <person name="Lucas S."/>
            <person name="Han J."/>
            <person name="Lapidus A."/>
            <person name="Cheng J.-F."/>
            <person name="Goodwin L."/>
            <person name="Pitluck S."/>
            <person name="Peters L."/>
            <person name="Ovchinnikova G."/>
            <person name="Teshima H."/>
            <person name="Detter J.C."/>
            <person name="Han C."/>
            <person name="Tapia R."/>
            <person name="Land M."/>
            <person name="Hauser L."/>
            <person name="Kyrpides N."/>
            <person name="Ivanova N."/>
            <person name="Pagani I."/>
            <person name="Parshina S."/>
            <person name="Plugge C."/>
            <person name="Muyzer G."/>
            <person name="Kuever J."/>
            <person name="Ivanova A."/>
            <person name="Nazina T."/>
            <person name="Klenk H.-P."/>
            <person name="Brambilla E."/>
            <person name="Spring S."/>
            <person name="Stams A.F."/>
            <person name="Woyke T."/>
        </authorList>
    </citation>
    <scope>NUCLEOTIDE SEQUENCE [LARGE SCALE GENOMIC DNA]</scope>
    <source>
        <strain evidence="2 3">DSM 7213</strain>
    </source>
</reference>
<proteinExistence type="predicted"/>
<evidence type="ECO:0000259" key="1">
    <source>
        <dbReference type="Pfam" id="PF12728"/>
    </source>
</evidence>
<evidence type="ECO:0000313" key="2">
    <source>
        <dbReference type="EMBL" id="AGL03617.1"/>
    </source>
</evidence>
<dbReference type="InterPro" id="IPR041657">
    <property type="entry name" value="HTH_17"/>
</dbReference>
<name>R4KQ10_9FIRM</name>
<dbReference type="AlphaFoldDB" id="R4KQ10"/>
<sequence length="84" mass="9710">MAAMDSYMVCADNLEDLTMDNIEKWSSMATITDYLDVSRETILQWINHRNMPAHKVGRLWKFKISEVDEWIRSGGAADKTSLEK</sequence>
<dbReference type="GO" id="GO:0003677">
    <property type="term" value="F:DNA binding"/>
    <property type="evidence" value="ECO:0007669"/>
    <property type="project" value="UniProtKB-KW"/>
</dbReference>
<keyword evidence="3" id="KW-1185">Reference proteome</keyword>
<dbReference type="InterPro" id="IPR009061">
    <property type="entry name" value="DNA-bd_dom_put_sf"/>
</dbReference>
<accession>R4KQ10</accession>
<evidence type="ECO:0000313" key="3">
    <source>
        <dbReference type="Proteomes" id="UP000013520"/>
    </source>
</evidence>
<gene>
    <name evidence="2" type="ORF">Desgi_4375</name>
</gene>
<dbReference type="Gene3D" id="1.10.10.10">
    <property type="entry name" value="Winged helix-like DNA-binding domain superfamily/Winged helix DNA-binding domain"/>
    <property type="match status" value="1"/>
</dbReference>
<dbReference type="NCBIfam" id="TIGR01764">
    <property type="entry name" value="excise"/>
    <property type="match status" value="1"/>
</dbReference>